<sequence length="613" mass="68725">MQMTTTGKLIDLQRRFSLPVPRPVSDWTCRPVERLLAIDRINAIHDRLMQSPATGDAFNRLLQLLGTTYLIGSDDLAKIPGHGPLVVVANHPFGGIEGIILGDLMQRVRPDTKILGNYLLGQIGPISDSIIPVDPFGRASSVASNAGGFRSCLRWLKKGNCLVTFPAGEVAHYCHGKRRVVDPPWSSHVAALVRMSGARVLPVFFPGRNSILFNLMGLIHPRLRTVMLGRELVARQASRVRLFVGAGIPPARMKAFPKDQALIRWLRFRTYFLANRMEKNDRSVIREKKQVRIKKETPEALIPPVPGALLAAEVAALPENARLVAHKHLSVFIADSERIPHLLREIGRLREKTFREVGEGTGRSMDVDLFDSYYRHLILWNTDKSEVVGAYRIGDTRAVLSRFGPKGLYTHSLFRFKPGLLRYLSDSLELGRSFIRSTYQRQPNCLALLWKGIGAYLVRHPEYRILFGPVSISDSYHRVSKQIMIRFLKKSCTSGKLSAQVTPRCPVRLSAGGRLSDLDARLSTGSIDDVSMMISEIESDGKRVPVLVKHYLKMNGQFVAFNVDRDFGHAIDGLVVVDLMKTKTRLLERFMGVDGCASYRGYWAEGREQRSEG</sequence>
<dbReference type="InterPro" id="IPR016181">
    <property type="entry name" value="Acyl_CoA_acyltransferase"/>
</dbReference>
<keyword evidence="5 7" id="KW-0012">Acyltransferase</keyword>
<dbReference type="Proteomes" id="UP000427906">
    <property type="component" value="Chromosome"/>
</dbReference>
<keyword evidence="2" id="KW-0444">Lipid biosynthesis</keyword>
<dbReference type="Pfam" id="PF19576">
    <property type="entry name" value="Acyltransf_2"/>
    <property type="match status" value="1"/>
</dbReference>
<dbReference type="GO" id="GO:0006629">
    <property type="term" value="P:lipid metabolic process"/>
    <property type="evidence" value="ECO:0007669"/>
    <property type="project" value="UniProtKB-KW"/>
</dbReference>
<dbReference type="AlphaFoldDB" id="A0A5K7YN95"/>
<dbReference type="PANTHER" id="PTHR37323">
    <property type="entry name" value="GCN5-RELATED N-ACETYLTRANSFERASE"/>
    <property type="match status" value="1"/>
</dbReference>
<evidence type="ECO:0000256" key="4">
    <source>
        <dbReference type="ARBA" id="ARBA00023098"/>
    </source>
</evidence>
<dbReference type="SMART" id="SM00563">
    <property type="entry name" value="PlsC"/>
    <property type="match status" value="1"/>
</dbReference>
<comment type="pathway">
    <text evidence="1">Lipid metabolism.</text>
</comment>
<dbReference type="PANTHER" id="PTHR37323:SF1">
    <property type="entry name" value="L-ORNITHINE N(ALPHA)-ACYLTRANSFERASE"/>
    <property type="match status" value="1"/>
</dbReference>
<dbReference type="GO" id="GO:0016746">
    <property type="term" value="F:acyltransferase activity"/>
    <property type="evidence" value="ECO:0007669"/>
    <property type="project" value="UniProtKB-KW"/>
</dbReference>
<evidence type="ECO:0000313" key="8">
    <source>
        <dbReference type="Proteomes" id="UP000427906"/>
    </source>
</evidence>
<keyword evidence="8" id="KW-1185">Reference proteome</keyword>
<evidence type="ECO:0000256" key="2">
    <source>
        <dbReference type="ARBA" id="ARBA00022516"/>
    </source>
</evidence>
<name>A0A5K7YN95_9BACT</name>
<dbReference type="Pfam" id="PF13444">
    <property type="entry name" value="Acetyltransf_5"/>
    <property type="match status" value="1"/>
</dbReference>
<organism evidence="7 8">
    <name type="scientific">Desulfosarcina alkanivorans</name>
    <dbReference type="NCBI Taxonomy" id="571177"/>
    <lineage>
        <taxon>Bacteria</taxon>
        <taxon>Pseudomonadati</taxon>
        <taxon>Thermodesulfobacteriota</taxon>
        <taxon>Desulfobacteria</taxon>
        <taxon>Desulfobacterales</taxon>
        <taxon>Desulfosarcinaceae</taxon>
        <taxon>Desulfosarcina</taxon>
    </lineage>
</organism>
<dbReference type="SUPFAM" id="SSF55729">
    <property type="entry name" value="Acyl-CoA N-acyltransferases (Nat)"/>
    <property type="match status" value="1"/>
</dbReference>
<dbReference type="RefSeq" id="WP_155316541.1">
    <property type="nucleotide sequence ID" value="NZ_AP021874.1"/>
</dbReference>
<dbReference type="OrthoDB" id="1113830at2"/>
<dbReference type="InterPro" id="IPR002123">
    <property type="entry name" value="Plipid/glycerol_acylTrfase"/>
</dbReference>
<dbReference type="CDD" id="cd07986">
    <property type="entry name" value="LPLAT_ACT14924-like"/>
    <property type="match status" value="1"/>
</dbReference>
<dbReference type="InterPro" id="IPR052351">
    <property type="entry name" value="Ornithine_N-alpha-AT"/>
</dbReference>
<dbReference type="InterPro" id="IPR045746">
    <property type="entry name" value="ACT14924-like_Acyltransf_dom"/>
</dbReference>
<evidence type="ECO:0000259" key="6">
    <source>
        <dbReference type="SMART" id="SM00563"/>
    </source>
</evidence>
<evidence type="ECO:0000256" key="5">
    <source>
        <dbReference type="ARBA" id="ARBA00023315"/>
    </source>
</evidence>
<keyword evidence="3 7" id="KW-0808">Transferase</keyword>
<dbReference type="EMBL" id="AP021874">
    <property type="protein sequence ID" value="BBO68371.1"/>
    <property type="molecule type" value="Genomic_DNA"/>
</dbReference>
<proteinExistence type="predicted"/>
<feature type="domain" description="Phospholipid/glycerol acyltransferase" evidence="6">
    <location>
        <begin position="85"/>
        <end position="208"/>
    </location>
</feature>
<evidence type="ECO:0000313" key="7">
    <source>
        <dbReference type="EMBL" id="BBO68371.1"/>
    </source>
</evidence>
<keyword evidence="4" id="KW-0443">Lipid metabolism</keyword>
<evidence type="ECO:0000256" key="1">
    <source>
        <dbReference type="ARBA" id="ARBA00005189"/>
    </source>
</evidence>
<protein>
    <submittedName>
        <fullName evidence="7">Acyltransferase</fullName>
    </submittedName>
</protein>
<dbReference type="Gene3D" id="3.40.630.30">
    <property type="match status" value="1"/>
</dbReference>
<accession>A0A5K7YN95</accession>
<gene>
    <name evidence="7" type="ORF">DSCA_23010</name>
</gene>
<reference evidence="7 8" key="1">
    <citation type="submission" date="2019-11" db="EMBL/GenBank/DDBJ databases">
        <title>Comparative genomics of hydrocarbon-degrading Desulfosarcina strains.</title>
        <authorList>
            <person name="Watanabe M."/>
            <person name="Kojima H."/>
            <person name="Fukui M."/>
        </authorList>
    </citation>
    <scope>NUCLEOTIDE SEQUENCE [LARGE SCALE GENOMIC DNA]</scope>
    <source>
        <strain evidence="7 8">PL12</strain>
    </source>
</reference>
<evidence type="ECO:0000256" key="3">
    <source>
        <dbReference type="ARBA" id="ARBA00022679"/>
    </source>
</evidence>
<dbReference type="KEGG" id="dalk:DSCA_23010"/>